<evidence type="ECO:0000256" key="1">
    <source>
        <dbReference type="ARBA" id="ARBA00022630"/>
    </source>
</evidence>
<proteinExistence type="predicted"/>
<dbReference type="InterPro" id="IPR051260">
    <property type="entry name" value="Diverse_substr_monoxygenases"/>
</dbReference>
<protein>
    <recommendedName>
        <fullName evidence="5">Luciferase-like domain-containing protein</fullName>
    </recommendedName>
</protein>
<dbReference type="NCBIfam" id="TIGR03571">
    <property type="entry name" value="lucif_BA3436"/>
    <property type="match status" value="1"/>
</dbReference>
<evidence type="ECO:0000313" key="7">
    <source>
        <dbReference type="Proteomes" id="UP000494108"/>
    </source>
</evidence>
<dbReference type="Gene3D" id="3.20.20.30">
    <property type="entry name" value="Luciferase-like domain"/>
    <property type="match status" value="1"/>
</dbReference>
<keyword evidence="1" id="KW-0285">Flavoprotein</keyword>
<dbReference type="InterPro" id="IPR011251">
    <property type="entry name" value="Luciferase-like_dom"/>
</dbReference>
<evidence type="ECO:0000313" key="6">
    <source>
        <dbReference type="EMBL" id="CAB3662044.1"/>
    </source>
</evidence>
<dbReference type="EMBL" id="CADIJX010000004">
    <property type="protein sequence ID" value="CAB3662044.1"/>
    <property type="molecule type" value="Genomic_DNA"/>
</dbReference>
<evidence type="ECO:0000256" key="4">
    <source>
        <dbReference type="ARBA" id="ARBA00023033"/>
    </source>
</evidence>
<reference evidence="6 7" key="1">
    <citation type="submission" date="2020-04" db="EMBL/GenBank/DDBJ databases">
        <authorList>
            <person name="De Canck E."/>
        </authorList>
    </citation>
    <scope>NUCLEOTIDE SEQUENCE [LARGE SCALE GENOMIC DNA]</scope>
    <source>
        <strain evidence="6 7">LMG 3431</strain>
    </source>
</reference>
<dbReference type="InterPro" id="IPR020020">
    <property type="entry name" value="Luciferase-type_oxidoreductase"/>
</dbReference>
<keyword evidence="3" id="KW-0560">Oxidoreductase</keyword>
<evidence type="ECO:0000259" key="5">
    <source>
        <dbReference type="Pfam" id="PF00296"/>
    </source>
</evidence>
<keyword evidence="2" id="KW-0288">FMN</keyword>
<dbReference type="Proteomes" id="UP000494108">
    <property type="component" value="Unassembled WGS sequence"/>
</dbReference>
<keyword evidence="7" id="KW-1185">Reference proteome</keyword>
<dbReference type="GO" id="GO:0004497">
    <property type="term" value="F:monooxygenase activity"/>
    <property type="evidence" value="ECO:0007669"/>
    <property type="project" value="UniProtKB-KW"/>
</dbReference>
<accession>A0A6S7AAP3</accession>
<evidence type="ECO:0000256" key="2">
    <source>
        <dbReference type="ARBA" id="ARBA00022643"/>
    </source>
</evidence>
<dbReference type="GO" id="GO:0016705">
    <property type="term" value="F:oxidoreductase activity, acting on paired donors, with incorporation or reduction of molecular oxygen"/>
    <property type="evidence" value="ECO:0007669"/>
    <property type="project" value="InterPro"/>
</dbReference>
<organism evidence="6 7">
    <name type="scientific">Achromobacter pestifer</name>
    <dbReference type="NCBI Taxonomy" id="1353889"/>
    <lineage>
        <taxon>Bacteria</taxon>
        <taxon>Pseudomonadati</taxon>
        <taxon>Pseudomonadota</taxon>
        <taxon>Betaproteobacteria</taxon>
        <taxon>Burkholderiales</taxon>
        <taxon>Alcaligenaceae</taxon>
        <taxon>Achromobacter</taxon>
    </lineage>
</organism>
<dbReference type="Pfam" id="PF00296">
    <property type="entry name" value="Bac_luciferase"/>
    <property type="match status" value="1"/>
</dbReference>
<name>A0A6S7AAP3_9BURK</name>
<dbReference type="AlphaFoldDB" id="A0A6S7AAP3"/>
<dbReference type="InterPro" id="IPR036661">
    <property type="entry name" value="Luciferase-like_sf"/>
</dbReference>
<keyword evidence="4" id="KW-0503">Monooxygenase</keyword>
<dbReference type="RefSeq" id="WP_175175663.1">
    <property type="nucleotide sequence ID" value="NZ_CADIJX010000004.1"/>
</dbReference>
<sequence>MTTALDTLKAGGFSIGLEAPLDHDWTPAGEASRRLSGRLPGEPDLQQHADLACLADHLGFRALWVRDVPVYDPNFGDAAQVFEIFSYLGYLAGITRDILLGTAAVVLPLREPLLTLKSASTIQHLSHDRLLLGVASGDRPVEYPLFDRDFASRGAAFREQIALLRDNARAQLPPGLAMLPRPPSALPLLVAGLAQQTPEWIGAHMDGCLAYPGTPDDHLHRAAAWRRVAGDKPYISFIHLDLVEDANAPLHRFRFGARTGRHALIEELRALHASGVHHIGLHLRRNTRPLDETLREIAEEVLPHFHAESCKETHRGENEDETQTYCVS</sequence>
<dbReference type="SUPFAM" id="SSF51679">
    <property type="entry name" value="Bacterial luciferase-like"/>
    <property type="match status" value="1"/>
</dbReference>
<dbReference type="PANTHER" id="PTHR30011">
    <property type="entry name" value="ALKANESULFONATE MONOOXYGENASE-RELATED"/>
    <property type="match status" value="1"/>
</dbReference>
<evidence type="ECO:0000256" key="3">
    <source>
        <dbReference type="ARBA" id="ARBA00023002"/>
    </source>
</evidence>
<dbReference type="PANTHER" id="PTHR30011:SF16">
    <property type="entry name" value="C2H2 FINGER DOMAIN TRANSCRIPTION FACTOR (EUROFUNG)-RELATED"/>
    <property type="match status" value="1"/>
</dbReference>
<feature type="domain" description="Luciferase-like" evidence="5">
    <location>
        <begin position="39"/>
        <end position="223"/>
    </location>
</feature>
<gene>
    <name evidence="6" type="ORF">LMG3431_03387</name>
</gene>